<keyword evidence="5" id="KW-0479">Metal-binding</keyword>
<evidence type="ECO:0000256" key="7">
    <source>
        <dbReference type="ARBA" id="ARBA00022840"/>
    </source>
</evidence>
<feature type="domain" description="Polymerase nucleotidyl transferase" evidence="10">
    <location>
        <begin position="12"/>
        <end position="99"/>
    </location>
</feature>
<comment type="similarity">
    <text evidence="9">Belongs to the MntA antitoxin family.</text>
</comment>
<evidence type="ECO:0000256" key="8">
    <source>
        <dbReference type="ARBA" id="ARBA00022842"/>
    </source>
</evidence>
<dbReference type="InterPro" id="IPR043519">
    <property type="entry name" value="NT_sf"/>
</dbReference>
<evidence type="ECO:0000256" key="1">
    <source>
        <dbReference type="ARBA" id="ARBA00001946"/>
    </source>
</evidence>
<keyword evidence="7" id="KW-0067">ATP-binding</keyword>
<evidence type="ECO:0000256" key="4">
    <source>
        <dbReference type="ARBA" id="ARBA00022695"/>
    </source>
</evidence>
<protein>
    <submittedName>
        <fullName evidence="11">Nucleotidyltransferase domain-containing protein</fullName>
    </submittedName>
</protein>
<evidence type="ECO:0000256" key="2">
    <source>
        <dbReference type="ARBA" id="ARBA00022649"/>
    </source>
</evidence>
<keyword evidence="6" id="KW-0547">Nucleotide-binding</keyword>
<dbReference type="GO" id="GO:0016779">
    <property type="term" value="F:nucleotidyltransferase activity"/>
    <property type="evidence" value="ECO:0007669"/>
    <property type="project" value="UniProtKB-KW"/>
</dbReference>
<evidence type="ECO:0000256" key="9">
    <source>
        <dbReference type="ARBA" id="ARBA00038276"/>
    </source>
</evidence>
<dbReference type="RefSeq" id="WP_349245264.1">
    <property type="nucleotide sequence ID" value="NZ_JASCXX010000014.1"/>
</dbReference>
<comment type="caution">
    <text evidence="11">The sequence shown here is derived from an EMBL/GenBank/DDBJ whole genome shotgun (WGS) entry which is preliminary data.</text>
</comment>
<evidence type="ECO:0000256" key="6">
    <source>
        <dbReference type="ARBA" id="ARBA00022741"/>
    </source>
</evidence>
<evidence type="ECO:0000256" key="5">
    <source>
        <dbReference type="ARBA" id="ARBA00022723"/>
    </source>
</evidence>
<organism evidence="11 12">
    <name type="scientific">Anaerobaca lacustris</name>
    <dbReference type="NCBI Taxonomy" id="3044600"/>
    <lineage>
        <taxon>Bacteria</taxon>
        <taxon>Pseudomonadati</taxon>
        <taxon>Planctomycetota</taxon>
        <taxon>Phycisphaerae</taxon>
        <taxon>Sedimentisphaerales</taxon>
        <taxon>Anaerobacaceae</taxon>
        <taxon>Anaerobaca</taxon>
    </lineage>
</organism>
<dbReference type="SUPFAM" id="SSF81301">
    <property type="entry name" value="Nucleotidyltransferase"/>
    <property type="match status" value="1"/>
</dbReference>
<keyword evidence="8" id="KW-0460">Magnesium</keyword>
<keyword evidence="3" id="KW-0808">Transferase</keyword>
<dbReference type="PANTHER" id="PTHR33571">
    <property type="entry name" value="SSL8005 PROTEIN"/>
    <property type="match status" value="1"/>
</dbReference>
<evidence type="ECO:0000256" key="3">
    <source>
        <dbReference type="ARBA" id="ARBA00022679"/>
    </source>
</evidence>
<dbReference type="PANTHER" id="PTHR33571:SF12">
    <property type="entry name" value="BSL3053 PROTEIN"/>
    <property type="match status" value="1"/>
</dbReference>
<dbReference type="Proteomes" id="UP001431776">
    <property type="component" value="Unassembled WGS sequence"/>
</dbReference>
<dbReference type="InterPro" id="IPR002934">
    <property type="entry name" value="Polymerase_NTP_transf_dom"/>
</dbReference>
<dbReference type="GO" id="GO:0005524">
    <property type="term" value="F:ATP binding"/>
    <property type="evidence" value="ECO:0007669"/>
    <property type="project" value="UniProtKB-KW"/>
</dbReference>
<comment type="cofactor">
    <cofactor evidence="1">
        <name>Mg(2+)</name>
        <dbReference type="ChEBI" id="CHEBI:18420"/>
    </cofactor>
</comment>
<accession>A0AAW6U1P3</accession>
<keyword evidence="4" id="KW-0548">Nucleotidyltransferase</keyword>
<dbReference type="AlphaFoldDB" id="A0AAW6U1P3"/>
<keyword evidence="2" id="KW-1277">Toxin-antitoxin system</keyword>
<keyword evidence="12" id="KW-1185">Reference proteome</keyword>
<reference evidence="11" key="1">
    <citation type="submission" date="2023-05" db="EMBL/GenBank/DDBJ databases">
        <title>Anaerotaeda fermentans gen. nov., sp. nov., a novel anaerobic planctomycete of the new family within the order Sedimentisphaerales isolated from Taman Peninsula, Russia.</title>
        <authorList>
            <person name="Khomyakova M.A."/>
            <person name="Merkel A.Y."/>
            <person name="Slobodkin A.I."/>
        </authorList>
    </citation>
    <scope>NUCLEOTIDE SEQUENCE</scope>
    <source>
        <strain evidence="11">M17dextr</strain>
    </source>
</reference>
<evidence type="ECO:0000313" key="12">
    <source>
        <dbReference type="Proteomes" id="UP001431776"/>
    </source>
</evidence>
<name>A0AAW6U1P3_9BACT</name>
<dbReference type="EMBL" id="JASCXX010000014">
    <property type="protein sequence ID" value="MDI6449854.1"/>
    <property type="molecule type" value="Genomic_DNA"/>
</dbReference>
<evidence type="ECO:0000259" key="10">
    <source>
        <dbReference type="Pfam" id="PF01909"/>
    </source>
</evidence>
<dbReference type="InterPro" id="IPR052038">
    <property type="entry name" value="Type-VII_TA_antitoxin"/>
</dbReference>
<dbReference type="GO" id="GO:0046872">
    <property type="term" value="F:metal ion binding"/>
    <property type="evidence" value="ECO:0007669"/>
    <property type="project" value="UniProtKB-KW"/>
</dbReference>
<dbReference type="CDD" id="cd05403">
    <property type="entry name" value="NT_KNTase_like"/>
    <property type="match status" value="1"/>
</dbReference>
<dbReference type="Pfam" id="PF01909">
    <property type="entry name" value="NTP_transf_2"/>
    <property type="match status" value="1"/>
</dbReference>
<evidence type="ECO:0000313" key="11">
    <source>
        <dbReference type="EMBL" id="MDI6449854.1"/>
    </source>
</evidence>
<dbReference type="Gene3D" id="3.30.460.10">
    <property type="entry name" value="Beta Polymerase, domain 2"/>
    <property type="match status" value="1"/>
</dbReference>
<gene>
    <name evidence="11" type="ORF">QJ522_12420</name>
</gene>
<proteinExistence type="inferred from homology"/>
<sequence>MVALTEQNRAALTQLCQHYRVERLYVFGSAVSGRFDAAHSDLDFLVCFADRQPNSEYAARHLGFAEDLEQLFRRPVDLLTEQSIRNPYLRQEIESTRKLVYEQPHPETAV</sequence>